<dbReference type="GO" id="GO:0005634">
    <property type="term" value="C:nucleus"/>
    <property type="evidence" value="ECO:0007669"/>
    <property type="project" value="TreeGrafter"/>
</dbReference>
<dbReference type="Pfam" id="PF00702">
    <property type="entry name" value="Hydrolase"/>
    <property type="match status" value="1"/>
</dbReference>
<proteinExistence type="predicted"/>
<dbReference type="AlphaFoldDB" id="A0AAX4H5W6"/>
<name>A0AAX4H5W6_9ASCO</name>
<dbReference type="SFLD" id="SFLDS00003">
    <property type="entry name" value="Haloacid_Dehalogenase"/>
    <property type="match status" value="1"/>
</dbReference>
<dbReference type="InterPro" id="IPR051828">
    <property type="entry name" value="HAD-like_hydrolase_domain"/>
</dbReference>
<dbReference type="KEGG" id="asau:88171689"/>
<keyword evidence="2" id="KW-1185">Reference proteome</keyword>
<organism evidence="1 2">
    <name type="scientific">Australozyma saopauloensis</name>
    <dbReference type="NCBI Taxonomy" id="291208"/>
    <lineage>
        <taxon>Eukaryota</taxon>
        <taxon>Fungi</taxon>
        <taxon>Dikarya</taxon>
        <taxon>Ascomycota</taxon>
        <taxon>Saccharomycotina</taxon>
        <taxon>Pichiomycetes</taxon>
        <taxon>Metschnikowiaceae</taxon>
        <taxon>Australozyma</taxon>
    </lineage>
</organism>
<dbReference type="PANTHER" id="PTHR46191:SF2">
    <property type="entry name" value="HALOACID DEHALOGENASE-LIKE HYDROLASE DOMAIN-CONTAINING PROTEIN 3"/>
    <property type="match status" value="1"/>
</dbReference>
<dbReference type="SFLD" id="SFLDG01129">
    <property type="entry name" value="C1.5:_HAD__Beta-PGM__Phosphata"/>
    <property type="match status" value="1"/>
</dbReference>
<dbReference type="PANTHER" id="PTHR46191">
    <property type="match status" value="1"/>
</dbReference>
<dbReference type="SUPFAM" id="SSF56784">
    <property type="entry name" value="HAD-like"/>
    <property type="match status" value="1"/>
</dbReference>
<dbReference type="Proteomes" id="UP001338582">
    <property type="component" value="Chromosome 1"/>
</dbReference>
<dbReference type="GeneID" id="88171689"/>
<evidence type="ECO:0000313" key="1">
    <source>
        <dbReference type="EMBL" id="WPK23382.1"/>
    </source>
</evidence>
<accession>A0AAX4H5W6</accession>
<dbReference type="InterPro" id="IPR036412">
    <property type="entry name" value="HAD-like_sf"/>
</dbReference>
<dbReference type="Gene3D" id="1.10.150.720">
    <property type="entry name" value="Haloacid dehalogenase-like hydrolase"/>
    <property type="match status" value="1"/>
</dbReference>
<protein>
    <submittedName>
        <fullName evidence="1">Uncharacterized protein</fullName>
    </submittedName>
</protein>
<reference evidence="1 2" key="1">
    <citation type="submission" date="2023-10" db="EMBL/GenBank/DDBJ databases">
        <title>Draft Genome Sequence of Candida saopaulonensis from a very Premature Infant with Sepsis.</title>
        <authorList>
            <person name="Ning Y."/>
            <person name="Dai R."/>
            <person name="Xiao M."/>
            <person name="Xu Y."/>
            <person name="Yan Q."/>
            <person name="Zhang L."/>
        </authorList>
    </citation>
    <scope>NUCLEOTIDE SEQUENCE [LARGE SCALE GENOMIC DNA]</scope>
    <source>
        <strain evidence="1 2">19XY460</strain>
    </source>
</reference>
<dbReference type="InterPro" id="IPR044924">
    <property type="entry name" value="HAD-SF_hydro_IA_REG-2-like_cap"/>
</dbReference>
<evidence type="ECO:0000313" key="2">
    <source>
        <dbReference type="Proteomes" id="UP001338582"/>
    </source>
</evidence>
<dbReference type="Gene3D" id="3.40.50.1000">
    <property type="entry name" value="HAD superfamily/HAD-like"/>
    <property type="match status" value="1"/>
</dbReference>
<dbReference type="EMBL" id="CP138894">
    <property type="protein sequence ID" value="WPK23382.1"/>
    <property type="molecule type" value="Genomic_DNA"/>
</dbReference>
<dbReference type="InterPro" id="IPR023214">
    <property type="entry name" value="HAD_sf"/>
</dbReference>
<sequence>MDPLRKERIGKSQAESNFPLPMLVSFDLWGTLYTPKKPVPEQYYDISHNEFGIKKLAESIAAEFPTVFSEMSKEFPNYGKYTENIKSSDDWWHILVARLYQLPLEDVQTVKLYERLMSHFESAEAYELYSDVKPVLEALTENKVPFVAATNSDDRARNILDSLGIGHYFSDNDINLSYDVGYAKPDRRFYSSYFSQHFAAANAADPSLTMTQFLERTWHVGDDYDKDFVGAVRAGCNGVYLDRLQSSVFFQNAQNCKAVSNDCFEGHTGNTAEGDDLVMLANNRVCVSGLQPLLRLFDL</sequence>
<dbReference type="RefSeq" id="XP_062875769.1">
    <property type="nucleotide sequence ID" value="XM_063019699.1"/>
</dbReference>
<gene>
    <name evidence="1" type="ORF">PUMCH_000620</name>
</gene>